<dbReference type="Proteomes" id="UP000222542">
    <property type="component" value="Unassembled WGS sequence"/>
</dbReference>
<proteinExistence type="predicted"/>
<accession>A0A2G2YF86</accession>
<keyword evidence="3" id="KW-1185">Reference proteome</keyword>
<evidence type="ECO:0000313" key="2">
    <source>
        <dbReference type="EMBL" id="PHT68406.1"/>
    </source>
</evidence>
<reference evidence="2 3" key="2">
    <citation type="journal article" date="2017" name="Genome Biol.">
        <title>New reference genome sequences of hot pepper reveal the massive evolution of plant disease-resistance genes by retroduplication.</title>
        <authorList>
            <person name="Kim S."/>
            <person name="Park J."/>
            <person name="Yeom S.I."/>
            <person name="Kim Y.M."/>
            <person name="Seo E."/>
            <person name="Kim K.T."/>
            <person name="Kim M.S."/>
            <person name="Lee J.M."/>
            <person name="Cheong K."/>
            <person name="Shin H.S."/>
            <person name="Kim S.B."/>
            <person name="Han K."/>
            <person name="Lee J."/>
            <person name="Park M."/>
            <person name="Lee H.A."/>
            <person name="Lee H.Y."/>
            <person name="Lee Y."/>
            <person name="Oh S."/>
            <person name="Lee J.H."/>
            <person name="Choi E."/>
            <person name="Choi E."/>
            <person name="Lee S.E."/>
            <person name="Jeon J."/>
            <person name="Kim H."/>
            <person name="Choi G."/>
            <person name="Song H."/>
            <person name="Lee J."/>
            <person name="Lee S.C."/>
            <person name="Kwon J.K."/>
            <person name="Lee H.Y."/>
            <person name="Koo N."/>
            <person name="Hong Y."/>
            <person name="Kim R.W."/>
            <person name="Kang W.H."/>
            <person name="Huh J.H."/>
            <person name="Kang B.C."/>
            <person name="Yang T.J."/>
            <person name="Lee Y.H."/>
            <person name="Bennetzen J.L."/>
            <person name="Choi D."/>
        </authorList>
    </citation>
    <scope>NUCLEOTIDE SEQUENCE [LARGE SCALE GENOMIC DNA]</scope>
    <source>
        <strain evidence="3">cv. CM334</strain>
    </source>
</reference>
<comment type="caution">
    <text evidence="2">The sequence shown here is derived from an EMBL/GenBank/DDBJ whole genome shotgun (WGS) entry which is preliminary data.</text>
</comment>
<feature type="region of interest" description="Disordered" evidence="1">
    <location>
        <begin position="120"/>
        <end position="147"/>
    </location>
</feature>
<feature type="compositionally biased region" description="Low complexity" evidence="1">
    <location>
        <begin position="127"/>
        <end position="147"/>
    </location>
</feature>
<dbReference type="AlphaFoldDB" id="A0A2G2YF86"/>
<sequence length="147" mass="15590">MAITCKFHHPLPAGVQVPTSVAAGSFPFPIGEPFPLSAVVPPPASYRALQSPFVHSIEQYGMDVAFRFLLGSYGFMLFFLEMVPMRDWTPCPTLDELVSGSSKVVFSTLASGPVGSMFSKGDPVSHSGVRQSCTSSSGSRSTGHTSS</sequence>
<gene>
    <name evidence="2" type="ORF">T459_27893</name>
</gene>
<organism evidence="2 3">
    <name type="scientific">Capsicum annuum</name>
    <name type="common">Capsicum pepper</name>
    <dbReference type="NCBI Taxonomy" id="4072"/>
    <lineage>
        <taxon>Eukaryota</taxon>
        <taxon>Viridiplantae</taxon>
        <taxon>Streptophyta</taxon>
        <taxon>Embryophyta</taxon>
        <taxon>Tracheophyta</taxon>
        <taxon>Spermatophyta</taxon>
        <taxon>Magnoliopsida</taxon>
        <taxon>eudicotyledons</taxon>
        <taxon>Gunneridae</taxon>
        <taxon>Pentapetalae</taxon>
        <taxon>asterids</taxon>
        <taxon>lamiids</taxon>
        <taxon>Solanales</taxon>
        <taxon>Solanaceae</taxon>
        <taxon>Solanoideae</taxon>
        <taxon>Capsiceae</taxon>
        <taxon>Capsicum</taxon>
    </lineage>
</organism>
<dbReference type="EMBL" id="AYRZ02000011">
    <property type="protein sequence ID" value="PHT68406.1"/>
    <property type="molecule type" value="Genomic_DNA"/>
</dbReference>
<reference evidence="2 3" key="1">
    <citation type="journal article" date="2014" name="Nat. Genet.">
        <title>Genome sequence of the hot pepper provides insights into the evolution of pungency in Capsicum species.</title>
        <authorList>
            <person name="Kim S."/>
            <person name="Park M."/>
            <person name="Yeom S.I."/>
            <person name="Kim Y.M."/>
            <person name="Lee J.M."/>
            <person name="Lee H.A."/>
            <person name="Seo E."/>
            <person name="Choi J."/>
            <person name="Cheong K."/>
            <person name="Kim K.T."/>
            <person name="Jung K."/>
            <person name="Lee G.W."/>
            <person name="Oh S.K."/>
            <person name="Bae C."/>
            <person name="Kim S.B."/>
            <person name="Lee H.Y."/>
            <person name="Kim S.Y."/>
            <person name="Kim M.S."/>
            <person name="Kang B.C."/>
            <person name="Jo Y.D."/>
            <person name="Yang H.B."/>
            <person name="Jeong H.J."/>
            <person name="Kang W.H."/>
            <person name="Kwon J.K."/>
            <person name="Shin C."/>
            <person name="Lim J.Y."/>
            <person name="Park J.H."/>
            <person name="Huh J.H."/>
            <person name="Kim J.S."/>
            <person name="Kim B.D."/>
            <person name="Cohen O."/>
            <person name="Paran I."/>
            <person name="Suh M.C."/>
            <person name="Lee S.B."/>
            <person name="Kim Y.K."/>
            <person name="Shin Y."/>
            <person name="Noh S.J."/>
            <person name="Park J."/>
            <person name="Seo Y.S."/>
            <person name="Kwon S.Y."/>
            <person name="Kim H.A."/>
            <person name="Park J.M."/>
            <person name="Kim H.J."/>
            <person name="Choi S.B."/>
            <person name="Bosland P.W."/>
            <person name="Reeves G."/>
            <person name="Jo S.H."/>
            <person name="Lee B.W."/>
            <person name="Cho H.T."/>
            <person name="Choi H.S."/>
            <person name="Lee M.S."/>
            <person name="Yu Y."/>
            <person name="Do Choi Y."/>
            <person name="Park B.S."/>
            <person name="van Deynze A."/>
            <person name="Ashrafi H."/>
            <person name="Hill T."/>
            <person name="Kim W.T."/>
            <person name="Pai H.S."/>
            <person name="Ahn H.K."/>
            <person name="Yeam I."/>
            <person name="Giovannoni J.J."/>
            <person name="Rose J.K."/>
            <person name="Sorensen I."/>
            <person name="Lee S.J."/>
            <person name="Kim R.W."/>
            <person name="Choi I.Y."/>
            <person name="Choi B.S."/>
            <person name="Lim J.S."/>
            <person name="Lee Y.H."/>
            <person name="Choi D."/>
        </authorList>
    </citation>
    <scope>NUCLEOTIDE SEQUENCE [LARGE SCALE GENOMIC DNA]</scope>
    <source>
        <strain evidence="3">cv. CM334</strain>
    </source>
</reference>
<protein>
    <submittedName>
        <fullName evidence="2">Uncharacterized protein</fullName>
    </submittedName>
</protein>
<evidence type="ECO:0000256" key="1">
    <source>
        <dbReference type="SAM" id="MobiDB-lite"/>
    </source>
</evidence>
<evidence type="ECO:0000313" key="3">
    <source>
        <dbReference type="Proteomes" id="UP000222542"/>
    </source>
</evidence>
<name>A0A2G2YF86_CAPAN</name>
<dbReference type="STRING" id="4072.A0A2G2YF86"/>
<dbReference type="Gramene" id="PHT68406">
    <property type="protein sequence ID" value="PHT68406"/>
    <property type="gene ID" value="T459_27893"/>
</dbReference>